<accession>A0A0S4TUT1</accession>
<name>A0A0S4TUT1_RALSL</name>
<dbReference type="AlphaFoldDB" id="A0A0S4TUT1"/>
<reference evidence="1" key="1">
    <citation type="submission" date="2015-10" db="EMBL/GenBank/DDBJ databases">
        <authorList>
            <person name="Gilbert D.G."/>
        </authorList>
    </citation>
    <scope>NUCLEOTIDE SEQUENCE</scope>
    <source>
        <strain evidence="1">Phyl III-seqv23</strain>
    </source>
</reference>
<dbReference type="EMBL" id="LN899819">
    <property type="protein sequence ID" value="CUV13768.1"/>
    <property type="molecule type" value="Genomic_DNA"/>
</dbReference>
<sequence length="58" mass="6541">MYKTMRSSAIATRSKKRCEEAFAVNANVLEKLQHARRYRGIRLVYLDEAGLAASPAVQ</sequence>
<organism evidence="1">
    <name type="scientific">Ralstonia solanacearum</name>
    <name type="common">Pseudomonas solanacearum</name>
    <dbReference type="NCBI Taxonomy" id="305"/>
    <lineage>
        <taxon>Bacteria</taxon>
        <taxon>Pseudomonadati</taxon>
        <taxon>Pseudomonadota</taxon>
        <taxon>Betaproteobacteria</taxon>
        <taxon>Burkholderiales</taxon>
        <taxon>Burkholderiaceae</taxon>
        <taxon>Ralstonia</taxon>
        <taxon>Ralstonia solanacearum species complex</taxon>
    </lineage>
</organism>
<evidence type="ECO:0000313" key="1">
    <source>
        <dbReference type="EMBL" id="CUV13768.1"/>
    </source>
</evidence>
<proteinExistence type="predicted"/>
<gene>
    <name evidence="1" type="ORF">RUN39_v1_620024</name>
</gene>
<protein>
    <submittedName>
        <fullName evidence="1">Uncharacterized protein</fullName>
    </submittedName>
</protein>